<protein>
    <submittedName>
        <fullName evidence="1">Uncharacterized protein</fullName>
    </submittedName>
</protein>
<sequence length="52" mass="6316">MKRCMIAWVPIELLLNNEVDAFENLTRNSQKEIEEDLFQEIDEEYIEEEINK</sequence>
<dbReference type="RefSeq" id="WP_008908065.1">
    <property type="nucleotide sequence ID" value="NZ_CAKP01000032.1"/>
</dbReference>
<keyword evidence="2" id="KW-1185">Reference proteome</keyword>
<gene>
    <name evidence="1" type="ORF">CAAU_0705</name>
</gene>
<dbReference type="Proteomes" id="UP000007652">
    <property type="component" value="Unassembled WGS sequence"/>
</dbReference>
<evidence type="ECO:0000313" key="1">
    <source>
        <dbReference type="EMBL" id="CCJ32789.1"/>
    </source>
</evidence>
<comment type="caution">
    <text evidence="1">The sequence shown here is derived from an EMBL/GenBank/DDBJ whole genome shotgun (WGS) entry which is preliminary data.</text>
</comment>
<accession>I7K5G0</accession>
<evidence type="ECO:0000313" key="2">
    <source>
        <dbReference type="Proteomes" id="UP000007652"/>
    </source>
</evidence>
<dbReference type="STRING" id="857293.CAAU_0705"/>
<name>I7K5G0_9CLOT</name>
<dbReference type="AlphaFoldDB" id="I7K5G0"/>
<proteinExistence type="predicted"/>
<organism evidence="1 2">
    <name type="scientific">Caloramator australicus RC3</name>
    <dbReference type="NCBI Taxonomy" id="857293"/>
    <lineage>
        <taxon>Bacteria</taxon>
        <taxon>Bacillati</taxon>
        <taxon>Bacillota</taxon>
        <taxon>Clostridia</taxon>
        <taxon>Eubacteriales</taxon>
        <taxon>Clostridiaceae</taxon>
        <taxon>Caloramator</taxon>
    </lineage>
</organism>
<dbReference type="EMBL" id="CAKP01000032">
    <property type="protein sequence ID" value="CCJ32789.1"/>
    <property type="molecule type" value="Genomic_DNA"/>
</dbReference>
<reference evidence="1 2" key="1">
    <citation type="journal article" date="2011" name="J. Bacteriol.">
        <title>Draft genome sequence of Caloramator australicus strain RC3T, a thermoanaerobe from the Great Artesian Basin of Australia.</title>
        <authorList>
            <person name="Ogg C.D."/>
            <person name="Patel B.K.C."/>
        </authorList>
    </citation>
    <scope>NUCLEOTIDE SEQUENCE [LARGE SCALE GENOMIC DNA]</scope>
    <source>
        <strain evidence="1 2">RC3</strain>
    </source>
</reference>